<dbReference type="HOGENOM" id="CLU_072010_3_0_5"/>
<name>J0GZ94_RHILT</name>
<keyword evidence="1" id="KW-0808">Transferase</keyword>
<sequence length="262" mass="29663">MTRQNIVNILKLFQSCRYRHDLYTVFSDWCECAAISISSSMDVRQREKREARYMKIIGRYEREVVETFPKILGEVVMALETAPQDVLGSTFHELELHNKARGQFFTPYALCQTMALMTISGDDLHKNIEERGYITAHEPAVGAGATIIALAEALKDAGINYQQHLHVKAVDIDPRAVHMAYVQFSLLHIPAQAIVGDTLRLEFREDWFTPAHVMGFWSGRLAADRRRQQMPIEVPVAEAPPPEIAKPPPRSAMGLPLFDFGQ</sequence>
<evidence type="ECO:0000313" key="2">
    <source>
        <dbReference type="Proteomes" id="UP000005092"/>
    </source>
</evidence>
<dbReference type="Proteomes" id="UP000005092">
    <property type="component" value="Unassembled WGS sequence"/>
</dbReference>
<dbReference type="Gene3D" id="3.40.50.150">
    <property type="entry name" value="Vaccinia Virus protein VP39"/>
    <property type="match status" value="1"/>
</dbReference>
<proteinExistence type="predicted"/>
<dbReference type="InterPro" id="IPR029063">
    <property type="entry name" value="SAM-dependent_MTases_sf"/>
</dbReference>
<dbReference type="GO" id="GO:0032259">
    <property type="term" value="P:methylation"/>
    <property type="evidence" value="ECO:0007669"/>
    <property type="project" value="UniProtKB-KW"/>
</dbReference>
<organism evidence="1 2">
    <name type="scientific">Rhizobium leguminosarum bv. trifolii WSM597</name>
    <dbReference type="NCBI Taxonomy" id="754764"/>
    <lineage>
        <taxon>Bacteria</taxon>
        <taxon>Pseudomonadati</taxon>
        <taxon>Pseudomonadota</taxon>
        <taxon>Alphaproteobacteria</taxon>
        <taxon>Hyphomicrobiales</taxon>
        <taxon>Rhizobiaceae</taxon>
        <taxon>Rhizobium/Agrobacterium group</taxon>
        <taxon>Rhizobium</taxon>
    </lineage>
</organism>
<gene>
    <name evidence="1" type="ORF">Rleg9DRAFT_1727</name>
</gene>
<protein>
    <submittedName>
        <fullName evidence="1">Type I restriction-modification system methyltransferase subunit</fullName>
    </submittedName>
</protein>
<dbReference type="SUPFAM" id="SSF53335">
    <property type="entry name" value="S-adenosyl-L-methionine-dependent methyltransferases"/>
    <property type="match status" value="1"/>
</dbReference>
<dbReference type="AlphaFoldDB" id="J0GZ94"/>
<dbReference type="OrthoDB" id="9784823at2"/>
<reference evidence="1 2" key="1">
    <citation type="submission" date="2012-02" db="EMBL/GenBank/DDBJ databases">
        <title>Improved High-Quality Draft Sequence of Rhizobium leguminosarum bv. trifolii WSM597.</title>
        <authorList>
            <consortium name="US DOE Joint Genome Institute"/>
            <person name="Lucas S."/>
            <person name="Han J."/>
            <person name="Lapidus A."/>
            <person name="Cheng J.-F."/>
            <person name="Goodwin L."/>
            <person name="Pitluck S."/>
            <person name="Peters L."/>
            <person name="Ovchinnikova G."/>
            <person name="Held B."/>
            <person name="Detter J.C."/>
            <person name="Han C."/>
            <person name="Tapia R."/>
            <person name="Land M."/>
            <person name="Hauser L."/>
            <person name="Kyrpides N."/>
            <person name="Ivanova N."/>
            <person name="Pagani I."/>
            <person name="Brau L."/>
            <person name="Yates R."/>
            <person name="O'Hara G."/>
            <person name="Rui T."/>
            <person name="Howieson J."/>
            <person name="Reeve W."/>
            <person name="Woyke T."/>
        </authorList>
    </citation>
    <scope>NUCLEOTIDE SEQUENCE [LARGE SCALE GENOMIC DNA]</scope>
    <source>
        <strain evidence="1 2">WSM597</strain>
    </source>
</reference>
<accession>J0GZ94</accession>
<keyword evidence="1" id="KW-0489">Methyltransferase</keyword>
<dbReference type="GO" id="GO:0008168">
    <property type="term" value="F:methyltransferase activity"/>
    <property type="evidence" value="ECO:0007669"/>
    <property type="project" value="UniProtKB-KW"/>
</dbReference>
<evidence type="ECO:0000313" key="1">
    <source>
        <dbReference type="EMBL" id="EJB02913.1"/>
    </source>
</evidence>
<dbReference type="EMBL" id="JH719381">
    <property type="protein sequence ID" value="EJB02913.1"/>
    <property type="molecule type" value="Genomic_DNA"/>
</dbReference>
<dbReference type="RefSeq" id="WP_003586819.1">
    <property type="nucleotide sequence ID" value="NZ_JH719381.1"/>
</dbReference>